<reference evidence="2" key="1">
    <citation type="submission" date="2013-11" db="EMBL/GenBank/DDBJ databases">
        <title>Genome sequence of the fusiform rust pathogen reveals effectors for host alternation and coevolution with pine.</title>
        <authorList>
            <consortium name="DOE Joint Genome Institute"/>
            <person name="Smith K."/>
            <person name="Pendleton A."/>
            <person name="Kubisiak T."/>
            <person name="Anderson C."/>
            <person name="Salamov A."/>
            <person name="Aerts A."/>
            <person name="Riley R."/>
            <person name="Clum A."/>
            <person name="Lindquist E."/>
            <person name="Ence D."/>
            <person name="Campbell M."/>
            <person name="Kronenberg Z."/>
            <person name="Feau N."/>
            <person name="Dhillon B."/>
            <person name="Hamelin R."/>
            <person name="Burleigh J."/>
            <person name="Smith J."/>
            <person name="Yandell M."/>
            <person name="Nelson C."/>
            <person name="Grigoriev I."/>
            <person name="Davis J."/>
        </authorList>
    </citation>
    <scope>NUCLEOTIDE SEQUENCE</scope>
    <source>
        <strain evidence="2">G11</strain>
    </source>
</reference>
<feature type="signal peptide" evidence="1">
    <location>
        <begin position="1"/>
        <end position="19"/>
    </location>
</feature>
<organism evidence="2 3">
    <name type="scientific">Cronartium quercuum f. sp. fusiforme G11</name>
    <dbReference type="NCBI Taxonomy" id="708437"/>
    <lineage>
        <taxon>Eukaryota</taxon>
        <taxon>Fungi</taxon>
        <taxon>Dikarya</taxon>
        <taxon>Basidiomycota</taxon>
        <taxon>Pucciniomycotina</taxon>
        <taxon>Pucciniomycetes</taxon>
        <taxon>Pucciniales</taxon>
        <taxon>Coleosporiaceae</taxon>
        <taxon>Cronartium</taxon>
    </lineage>
</organism>
<gene>
    <name evidence="2" type="ORF">CROQUDRAFT_605486</name>
</gene>
<feature type="chain" id="PRO_5040309623" evidence="1">
    <location>
        <begin position="20"/>
        <end position="110"/>
    </location>
</feature>
<evidence type="ECO:0000256" key="1">
    <source>
        <dbReference type="SAM" id="SignalP"/>
    </source>
</evidence>
<accession>A0A9P6N4S9</accession>
<evidence type="ECO:0000313" key="3">
    <source>
        <dbReference type="Proteomes" id="UP000886653"/>
    </source>
</evidence>
<keyword evidence="1" id="KW-0732">Signal</keyword>
<dbReference type="Proteomes" id="UP000886653">
    <property type="component" value="Unassembled WGS sequence"/>
</dbReference>
<proteinExistence type="predicted"/>
<comment type="caution">
    <text evidence="2">The sequence shown here is derived from an EMBL/GenBank/DDBJ whole genome shotgun (WGS) entry which is preliminary data.</text>
</comment>
<dbReference type="AlphaFoldDB" id="A0A9P6N4S9"/>
<protein>
    <submittedName>
        <fullName evidence="2">Uncharacterized protein</fullName>
    </submittedName>
</protein>
<evidence type="ECO:0000313" key="2">
    <source>
        <dbReference type="EMBL" id="KAG0138989.1"/>
    </source>
</evidence>
<name>A0A9P6N4S9_9BASI</name>
<dbReference type="EMBL" id="MU168012">
    <property type="protein sequence ID" value="KAG0138989.1"/>
    <property type="molecule type" value="Genomic_DNA"/>
</dbReference>
<keyword evidence="3" id="KW-1185">Reference proteome</keyword>
<sequence>MVRYFILVTLIFFAHPMLAPYVGQGEKTTICWGKETIGRIVLATNEFESNLEQFSNGGVCQCIRAMGGDYTLICLDWPSGFISPNNVTQHDIPPYACKPPGIGTNCDQVD</sequence>